<comment type="similarity">
    <text evidence="2">Belongs to the mannose-6-phosphate isomerase type 1 family.</text>
</comment>
<evidence type="ECO:0000256" key="4">
    <source>
        <dbReference type="ARBA" id="ARBA00022723"/>
    </source>
</evidence>
<evidence type="ECO:0000256" key="6">
    <source>
        <dbReference type="ARBA" id="ARBA00023235"/>
    </source>
</evidence>
<dbReference type="Proteomes" id="UP000199670">
    <property type="component" value="Unassembled WGS sequence"/>
</dbReference>
<dbReference type="STRING" id="1798182.GA0061081_1119"/>
<sequence>MKQTIWKLENKIKDYDWGSIENIPKLFGFKNPSQKPIAEIWMGDHPLGCSLAINKHNQKIRLDDLIKNHPLEILGTRTFKQFAALPYLFKVLSANKALSIQVHPTKINAQQGFARENQLGIALDDPRRNYKDPNHKPELIYALTPFKAMRSFRPIHEILELFSKINLFSLNKEIDQLQKNPNKQQLRQFFHALLTLPPEKKHQGINQLLESIEPFCDEPYLTIKTLAKDYPNDIGLFMPLILNIIELQPSQAMFLSAETPHAYLSGTGLEVMANSDNVLRAGLTNKHLDIDELLKNTQFKSLTLNELLTQPITQQNKIDYPVPVDDFKFEIIKSDNQQRVEKVNSPQILFCIIGNITLKTKFDTLTLTKGESAFIAYEAQCYHYQGEGVLAKVFN</sequence>
<name>A0A1C4CTN8_9GAMM</name>
<protein>
    <recommendedName>
        <fullName evidence="3">mannose-6-phosphate isomerase</fullName>
        <ecNumber evidence="3">5.3.1.8</ecNumber>
    </recommendedName>
    <alternativeName>
        <fullName evidence="7">Phosphohexomutase</fullName>
    </alternativeName>
    <alternativeName>
        <fullName evidence="8">Phosphomannose isomerase</fullName>
    </alternativeName>
</protein>
<evidence type="ECO:0000256" key="8">
    <source>
        <dbReference type="ARBA" id="ARBA00030762"/>
    </source>
</evidence>
<dbReference type="InterPro" id="IPR049071">
    <property type="entry name" value="MPI_cupin_dom"/>
</dbReference>
<dbReference type="AlphaFoldDB" id="A0A1C4CTN8"/>
<dbReference type="Gene3D" id="1.10.441.10">
    <property type="entry name" value="Phosphomannose Isomerase, domain 2"/>
    <property type="match status" value="1"/>
</dbReference>
<evidence type="ECO:0000259" key="13">
    <source>
        <dbReference type="Pfam" id="PF21621"/>
    </source>
</evidence>
<dbReference type="PROSITE" id="PS00965">
    <property type="entry name" value="PMI_I_1"/>
    <property type="match status" value="1"/>
</dbReference>
<feature type="domain" description="Phosphomannose isomerase type I helical insertion" evidence="12">
    <location>
        <begin position="178"/>
        <end position="242"/>
    </location>
</feature>
<feature type="binding site" evidence="10">
    <location>
        <position position="101"/>
    </location>
    <ligand>
        <name>Zn(2+)</name>
        <dbReference type="ChEBI" id="CHEBI:29105"/>
    </ligand>
</feature>
<evidence type="ECO:0000259" key="12">
    <source>
        <dbReference type="Pfam" id="PF20512"/>
    </source>
</evidence>
<dbReference type="NCBIfam" id="TIGR00218">
    <property type="entry name" value="manA"/>
    <property type="match status" value="1"/>
</dbReference>
<evidence type="ECO:0000313" key="14">
    <source>
        <dbReference type="EMBL" id="SCC22497.1"/>
    </source>
</evidence>
<dbReference type="PIRSF" id="PIRSF001480">
    <property type="entry name" value="Mannose-6-phosphate_isomerase"/>
    <property type="match status" value="1"/>
</dbReference>
<evidence type="ECO:0000256" key="2">
    <source>
        <dbReference type="ARBA" id="ARBA00010772"/>
    </source>
</evidence>
<dbReference type="OrthoDB" id="9792649at2"/>
<dbReference type="Pfam" id="PF20511">
    <property type="entry name" value="PMI_typeI_cat"/>
    <property type="match status" value="1"/>
</dbReference>
<feature type="binding site" evidence="10">
    <location>
        <position position="261"/>
    </location>
    <ligand>
        <name>Zn(2+)</name>
        <dbReference type="ChEBI" id="CHEBI:29105"/>
    </ligand>
</feature>
<accession>A0A1C4CTN8</accession>
<dbReference type="InterPro" id="IPR046458">
    <property type="entry name" value="PMI_typeI_hel"/>
</dbReference>
<dbReference type="GO" id="GO:0005975">
    <property type="term" value="P:carbohydrate metabolic process"/>
    <property type="evidence" value="ECO:0007669"/>
    <property type="project" value="InterPro"/>
</dbReference>
<dbReference type="InterPro" id="IPR001250">
    <property type="entry name" value="Man6P_Isoase-1"/>
</dbReference>
<dbReference type="RefSeq" id="WP_091349793.1">
    <property type="nucleotide sequence ID" value="NZ_FMAQ01000011.1"/>
</dbReference>
<evidence type="ECO:0000256" key="10">
    <source>
        <dbReference type="PIRSR" id="PIRSR001480-2"/>
    </source>
</evidence>
<dbReference type="EMBL" id="FMAQ01000011">
    <property type="protein sequence ID" value="SCC22497.1"/>
    <property type="molecule type" value="Genomic_DNA"/>
</dbReference>
<reference evidence="15" key="1">
    <citation type="submission" date="2016-08" db="EMBL/GenBank/DDBJ databases">
        <authorList>
            <person name="Varghese N."/>
            <person name="Submissions Spin"/>
        </authorList>
    </citation>
    <scope>NUCLEOTIDE SEQUENCE [LARGE SCALE GENOMIC DNA]</scope>
    <source>
        <strain evidence="15">R-53248</strain>
    </source>
</reference>
<dbReference type="PRINTS" id="PR00714">
    <property type="entry name" value="MAN6PISMRASE"/>
</dbReference>
<dbReference type="Pfam" id="PF21621">
    <property type="entry name" value="MPI_cupin_dom"/>
    <property type="match status" value="1"/>
</dbReference>
<dbReference type="GO" id="GO:0009298">
    <property type="term" value="P:GDP-mannose biosynthetic process"/>
    <property type="evidence" value="ECO:0007669"/>
    <property type="project" value="InterPro"/>
</dbReference>
<keyword evidence="15" id="KW-1185">Reference proteome</keyword>
<evidence type="ECO:0000256" key="7">
    <source>
        <dbReference type="ARBA" id="ARBA00029741"/>
    </source>
</evidence>
<dbReference type="InterPro" id="IPR046457">
    <property type="entry name" value="PMI_typeI_cat"/>
</dbReference>
<dbReference type="PANTHER" id="PTHR10309:SF0">
    <property type="entry name" value="MANNOSE-6-PHOSPHATE ISOMERASE"/>
    <property type="match status" value="1"/>
</dbReference>
<evidence type="ECO:0000313" key="15">
    <source>
        <dbReference type="Proteomes" id="UP000199670"/>
    </source>
</evidence>
<evidence type="ECO:0000256" key="3">
    <source>
        <dbReference type="ARBA" id="ARBA00011956"/>
    </source>
</evidence>
<dbReference type="GO" id="GO:0004476">
    <property type="term" value="F:mannose-6-phosphate isomerase activity"/>
    <property type="evidence" value="ECO:0007669"/>
    <property type="project" value="UniProtKB-EC"/>
</dbReference>
<feature type="binding site" evidence="10">
    <location>
        <position position="138"/>
    </location>
    <ligand>
        <name>Zn(2+)</name>
        <dbReference type="ChEBI" id="CHEBI:29105"/>
    </ligand>
</feature>
<evidence type="ECO:0000259" key="11">
    <source>
        <dbReference type="Pfam" id="PF20511"/>
    </source>
</evidence>
<feature type="active site" evidence="9">
    <location>
        <position position="280"/>
    </location>
</feature>
<feature type="domain" description="Phosphomannose isomerase type I catalytic" evidence="11">
    <location>
        <begin position="6"/>
        <end position="154"/>
    </location>
</feature>
<dbReference type="InterPro" id="IPR014710">
    <property type="entry name" value="RmlC-like_jellyroll"/>
</dbReference>
<dbReference type="GO" id="GO:0005829">
    <property type="term" value="C:cytosol"/>
    <property type="evidence" value="ECO:0007669"/>
    <property type="project" value="TreeGrafter"/>
</dbReference>
<feature type="binding site" evidence="10">
    <location>
        <position position="103"/>
    </location>
    <ligand>
        <name>Zn(2+)</name>
        <dbReference type="ChEBI" id="CHEBI:29105"/>
    </ligand>
</feature>
<evidence type="ECO:0000256" key="5">
    <source>
        <dbReference type="ARBA" id="ARBA00022833"/>
    </source>
</evidence>
<dbReference type="CDD" id="cd07011">
    <property type="entry name" value="cupin_PMI_type_I_N"/>
    <property type="match status" value="1"/>
</dbReference>
<dbReference type="SUPFAM" id="SSF51182">
    <property type="entry name" value="RmlC-like cupins"/>
    <property type="match status" value="1"/>
</dbReference>
<keyword evidence="6 14" id="KW-0413">Isomerase</keyword>
<evidence type="ECO:0000256" key="1">
    <source>
        <dbReference type="ARBA" id="ARBA00000757"/>
    </source>
</evidence>
<dbReference type="Gene3D" id="2.60.120.10">
    <property type="entry name" value="Jelly Rolls"/>
    <property type="match status" value="2"/>
</dbReference>
<proteinExistence type="inferred from homology"/>
<dbReference type="EC" id="5.3.1.8" evidence="3"/>
<evidence type="ECO:0000256" key="9">
    <source>
        <dbReference type="PIRSR" id="PIRSR001480-1"/>
    </source>
</evidence>
<dbReference type="InterPro" id="IPR016305">
    <property type="entry name" value="Mannose-6-P_Isomerase"/>
</dbReference>
<dbReference type="InterPro" id="IPR011051">
    <property type="entry name" value="RmlC_Cupin_sf"/>
</dbReference>
<organism evidence="14 15">
    <name type="scientific">Gilliamella bombicola</name>
    <dbReference type="NCBI Taxonomy" id="1798182"/>
    <lineage>
        <taxon>Bacteria</taxon>
        <taxon>Pseudomonadati</taxon>
        <taxon>Pseudomonadota</taxon>
        <taxon>Gammaproteobacteria</taxon>
        <taxon>Orbales</taxon>
        <taxon>Orbaceae</taxon>
        <taxon>Gilliamella</taxon>
    </lineage>
</organism>
<comment type="cofactor">
    <cofactor evidence="10">
        <name>Zn(2+)</name>
        <dbReference type="ChEBI" id="CHEBI:29105"/>
    </cofactor>
    <text evidence="10">Binds 1 zinc ion per subunit.</text>
</comment>
<keyword evidence="5 10" id="KW-0862">Zinc</keyword>
<keyword evidence="4 10" id="KW-0479">Metal-binding</keyword>
<dbReference type="Pfam" id="PF20512">
    <property type="entry name" value="PMI_typeI_hel"/>
    <property type="match status" value="1"/>
</dbReference>
<dbReference type="InterPro" id="IPR018050">
    <property type="entry name" value="Pmannose_isomerase-type1_CS"/>
</dbReference>
<comment type="catalytic activity">
    <reaction evidence="1">
        <text>D-mannose 6-phosphate = D-fructose 6-phosphate</text>
        <dbReference type="Rhea" id="RHEA:12356"/>
        <dbReference type="ChEBI" id="CHEBI:58735"/>
        <dbReference type="ChEBI" id="CHEBI:61527"/>
        <dbReference type="EC" id="5.3.1.8"/>
    </reaction>
</comment>
<dbReference type="GO" id="GO:0008270">
    <property type="term" value="F:zinc ion binding"/>
    <property type="evidence" value="ECO:0007669"/>
    <property type="project" value="InterPro"/>
</dbReference>
<dbReference type="PANTHER" id="PTHR10309">
    <property type="entry name" value="MANNOSE-6-PHOSPHATE ISOMERASE"/>
    <property type="match status" value="1"/>
</dbReference>
<gene>
    <name evidence="14" type="ORF">GA0061081_1119</name>
</gene>
<feature type="domain" description="Mannose-6-phosphate isomerase cupin" evidence="13">
    <location>
        <begin position="317"/>
        <end position="395"/>
    </location>
</feature>